<comment type="function">
    <text evidence="1">Tetrapolymerization of the monopyrrole PBG into the hydroxymethylbilane pre-uroporphyrinogen in several discrete steps.</text>
</comment>
<reference evidence="10 11" key="1">
    <citation type="submission" date="2019-03" db="EMBL/GenBank/DDBJ databases">
        <title>Genomic Encyclopedia of Archaeal and Bacterial Type Strains, Phase II (KMG-II): from individual species to whole genera.</title>
        <authorList>
            <person name="Goeker M."/>
        </authorList>
    </citation>
    <scope>NUCLEOTIDE SEQUENCE [LARGE SCALE GENOMIC DNA]</scope>
    <source>
        <strain evidence="10 11">DSM 21537</strain>
    </source>
</reference>
<dbReference type="STRING" id="1193051.LEP1GSC017_2895"/>
<dbReference type="EMBL" id="SORO01000001">
    <property type="protein sequence ID" value="TDY72077.1"/>
    <property type="molecule type" value="Genomic_DNA"/>
</dbReference>
<evidence type="ECO:0000259" key="9">
    <source>
        <dbReference type="Pfam" id="PF01379"/>
    </source>
</evidence>
<evidence type="ECO:0000256" key="2">
    <source>
        <dbReference type="ARBA" id="ARBA00004735"/>
    </source>
</evidence>
<comment type="catalytic activity">
    <reaction evidence="7">
        <text>4 porphobilinogen + H2O = hydroxymethylbilane + 4 NH4(+)</text>
        <dbReference type="Rhea" id="RHEA:13185"/>
        <dbReference type="ChEBI" id="CHEBI:15377"/>
        <dbReference type="ChEBI" id="CHEBI:28938"/>
        <dbReference type="ChEBI" id="CHEBI:57845"/>
        <dbReference type="ChEBI" id="CHEBI:58126"/>
        <dbReference type="EC" id="2.5.1.61"/>
    </reaction>
</comment>
<protein>
    <recommendedName>
        <fullName evidence="4 8">Hydroxymethylbilane synthase</fullName>
        <ecNumber evidence="4 8">2.5.1.61</ecNumber>
    </recommendedName>
</protein>
<comment type="pathway">
    <text evidence="2">Porphyrin-containing compound metabolism; protoporphyrin-IX biosynthesis; coproporphyrinogen-III from 5-aminolevulinate: step 2/4.</text>
</comment>
<evidence type="ECO:0000256" key="5">
    <source>
        <dbReference type="ARBA" id="ARBA00022679"/>
    </source>
</evidence>
<dbReference type="AlphaFoldDB" id="A0A4R8MWC3"/>
<evidence type="ECO:0000256" key="6">
    <source>
        <dbReference type="ARBA" id="ARBA00023244"/>
    </source>
</evidence>
<evidence type="ECO:0000256" key="4">
    <source>
        <dbReference type="ARBA" id="ARBA00012655"/>
    </source>
</evidence>
<dbReference type="InterPro" id="IPR022417">
    <property type="entry name" value="Porphobilin_deaminase_N"/>
</dbReference>
<evidence type="ECO:0000256" key="1">
    <source>
        <dbReference type="ARBA" id="ARBA00002869"/>
    </source>
</evidence>
<dbReference type="SUPFAM" id="SSF53850">
    <property type="entry name" value="Periplasmic binding protein-like II"/>
    <property type="match status" value="1"/>
</dbReference>
<evidence type="ECO:0000256" key="7">
    <source>
        <dbReference type="ARBA" id="ARBA00048169"/>
    </source>
</evidence>
<organism evidence="10 11">
    <name type="scientific">Leptospira meyeri</name>
    <dbReference type="NCBI Taxonomy" id="29508"/>
    <lineage>
        <taxon>Bacteria</taxon>
        <taxon>Pseudomonadati</taxon>
        <taxon>Spirochaetota</taxon>
        <taxon>Spirochaetia</taxon>
        <taxon>Leptospirales</taxon>
        <taxon>Leptospiraceae</taxon>
        <taxon>Leptospira</taxon>
    </lineage>
</organism>
<dbReference type="PANTHER" id="PTHR11557">
    <property type="entry name" value="PORPHOBILINOGEN DEAMINASE"/>
    <property type="match status" value="1"/>
</dbReference>
<dbReference type="Gene3D" id="3.40.190.10">
    <property type="entry name" value="Periplasmic binding protein-like II"/>
    <property type="match status" value="2"/>
</dbReference>
<gene>
    <name evidence="10" type="ORF">CLV96_1060</name>
</gene>
<dbReference type="PANTHER" id="PTHR11557:SF0">
    <property type="entry name" value="PORPHOBILINOGEN DEAMINASE"/>
    <property type="match status" value="1"/>
</dbReference>
<dbReference type="GO" id="GO:0006783">
    <property type="term" value="P:heme biosynthetic process"/>
    <property type="evidence" value="ECO:0007669"/>
    <property type="project" value="TreeGrafter"/>
</dbReference>
<dbReference type="GO" id="GO:0004418">
    <property type="term" value="F:hydroxymethylbilane synthase activity"/>
    <property type="evidence" value="ECO:0007669"/>
    <property type="project" value="UniProtKB-UniRule"/>
</dbReference>
<dbReference type="Proteomes" id="UP000294684">
    <property type="component" value="Unassembled WGS sequence"/>
</dbReference>
<evidence type="ECO:0000313" key="10">
    <source>
        <dbReference type="EMBL" id="TDY72077.1"/>
    </source>
</evidence>
<accession>A0A4R8MWC3</accession>
<evidence type="ECO:0000256" key="8">
    <source>
        <dbReference type="NCBIfam" id="TIGR00212"/>
    </source>
</evidence>
<sequence length="517" mass="58700">MAGKIYLSDIIKVGGRSSLLSRIQILSVIKTLRQKNKTKEFQTVFRESAGDKDLKTPLWQFAGQGIFTKDLQEDLLNHKIDIAIHSWKDMDLRERKDTLLVPILPREDVRDVLLFKRNKWISAPTEITILTSSPRREHHIHDFVKSYFPTPINSFQVKIESVRGNIQTRLRKYMEHENGGILVAKAALDRILSFNDEENQIPELGDVKQLIRETINLSLFMVMPSSIFPSAPAQGALCAEIRKEDKLLKTILREISDADAELTANEERKILSQYGGGCHQKIGVSVLTRDYGKITFVRGETEDGKTLFTKELSGSPNLNFHRNEVWPPNAKMAARQRERLTYSIPKDVDVFVSRGYAFPLDLSVNPTNQILWSAGLSTWKDLALRGFWVNGTCDGLGESEPPNIELLLGRSPKFVKLTHVDSDKHNSIYPVVPTYFVSAPEIPVPFDISKIKAAYWRSGSEFDIITKRFPELLNVIHFVGPGSTFKKIKQMIGETAASTRVFVSLSFDSWVERYIKP</sequence>
<keyword evidence="6" id="KW-0627">Porphyrin biosynthesis</keyword>
<dbReference type="EC" id="2.5.1.61" evidence="4 8"/>
<feature type="domain" description="Porphobilinogen deaminase N-terminal" evidence="9">
    <location>
        <begin position="11"/>
        <end position="248"/>
    </location>
</feature>
<dbReference type="PRINTS" id="PR00151">
    <property type="entry name" value="PORPHBDMNASE"/>
</dbReference>
<comment type="similarity">
    <text evidence="3">Belongs to the HMBS family.</text>
</comment>
<dbReference type="InterPro" id="IPR000860">
    <property type="entry name" value="HemC"/>
</dbReference>
<keyword evidence="5" id="KW-0808">Transferase</keyword>
<dbReference type="RefSeq" id="WP_243836411.1">
    <property type="nucleotide sequence ID" value="NZ_SORO01000001.1"/>
</dbReference>
<keyword evidence="11" id="KW-1185">Reference proteome</keyword>
<evidence type="ECO:0000313" key="11">
    <source>
        <dbReference type="Proteomes" id="UP000294684"/>
    </source>
</evidence>
<dbReference type="GeneID" id="79826394"/>
<dbReference type="NCBIfam" id="TIGR00212">
    <property type="entry name" value="hemC"/>
    <property type="match status" value="1"/>
</dbReference>
<evidence type="ECO:0000256" key="3">
    <source>
        <dbReference type="ARBA" id="ARBA00005638"/>
    </source>
</evidence>
<dbReference type="GO" id="GO:0005737">
    <property type="term" value="C:cytoplasm"/>
    <property type="evidence" value="ECO:0007669"/>
    <property type="project" value="UniProtKB-UniRule"/>
</dbReference>
<proteinExistence type="inferred from homology"/>
<name>A0A4R8MWC3_LEPME</name>
<comment type="caution">
    <text evidence="10">The sequence shown here is derived from an EMBL/GenBank/DDBJ whole genome shotgun (WGS) entry which is preliminary data.</text>
</comment>
<dbReference type="Pfam" id="PF01379">
    <property type="entry name" value="Porphobil_deam"/>
    <property type="match status" value="1"/>
</dbReference>